<organism evidence="7 8">
    <name type="scientific">Aquicella siphonis</name>
    <dbReference type="NCBI Taxonomy" id="254247"/>
    <lineage>
        <taxon>Bacteria</taxon>
        <taxon>Pseudomonadati</taxon>
        <taxon>Pseudomonadota</taxon>
        <taxon>Gammaproteobacteria</taxon>
        <taxon>Legionellales</taxon>
        <taxon>Coxiellaceae</taxon>
        <taxon>Aquicella</taxon>
    </lineage>
</organism>
<dbReference type="InterPro" id="IPR032816">
    <property type="entry name" value="VTT_dom"/>
</dbReference>
<feature type="domain" description="VTT" evidence="6">
    <location>
        <begin position="80"/>
        <end position="193"/>
    </location>
</feature>
<protein>
    <recommendedName>
        <fullName evidence="6">VTT domain-containing protein</fullName>
    </recommendedName>
</protein>
<evidence type="ECO:0000259" key="6">
    <source>
        <dbReference type="Pfam" id="PF09335"/>
    </source>
</evidence>
<evidence type="ECO:0000256" key="4">
    <source>
        <dbReference type="ARBA" id="ARBA00023136"/>
    </source>
</evidence>
<dbReference type="InterPro" id="IPR045014">
    <property type="entry name" value="TM41A/B"/>
</dbReference>
<dbReference type="OrthoDB" id="9800167at2"/>
<dbReference type="AlphaFoldDB" id="A0A5E4PLM6"/>
<evidence type="ECO:0000313" key="8">
    <source>
        <dbReference type="Proteomes" id="UP000324194"/>
    </source>
</evidence>
<dbReference type="RefSeq" id="WP_148340721.1">
    <property type="nucleotide sequence ID" value="NZ_LR699120.1"/>
</dbReference>
<sequence length="239" mass="26615">MEWKAIPKFFTFIRNYSILGLLLLAFISFFYFRLYDYLTINTIKNYQAAAQAWTNSHYFLAVSLYILIYAILIACAIPCATFFTLLGGYLFGSIAIIYAVFSTTFGGMILFLTIRTSIGCHIAAKSTGWIKKVEHGFRQNAFNYILTLRLMPIFPCWISNIAAGMLSVPLNIFLGATVLGILPATIIYVLAGRSLDKILENNATPILDIILSPSVILPLIGLAVLSLVPVIYKNVKKTD</sequence>
<feature type="transmembrane region" description="Helical" evidence="5">
    <location>
        <begin position="210"/>
        <end position="232"/>
    </location>
</feature>
<dbReference type="PANTHER" id="PTHR43220">
    <property type="match status" value="1"/>
</dbReference>
<feature type="transmembrane region" description="Helical" evidence="5">
    <location>
        <begin position="172"/>
        <end position="190"/>
    </location>
</feature>
<feature type="transmembrane region" description="Helical" evidence="5">
    <location>
        <begin position="89"/>
        <end position="112"/>
    </location>
</feature>
<feature type="transmembrane region" description="Helical" evidence="5">
    <location>
        <begin position="16"/>
        <end position="38"/>
    </location>
</feature>
<dbReference type="KEGG" id="asip:AQUSIP_26040"/>
<dbReference type="Pfam" id="PF09335">
    <property type="entry name" value="VTT_dom"/>
    <property type="match status" value="1"/>
</dbReference>
<accession>A0A5E4PLM6</accession>
<evidence type="ECO:0000256" key="1">
    <source>
        <dbReference type="ARBA" id="ARBA00004141"/>
    </source>
</evidence>
<name>A0A5E4PLM6_9COXI</name>
<feature type="transmembrane region" description="Helical" evidence="5">
    <location>
        <begin position="58"/>
        <end position="83"/>
    </location>
</feature>
<evidence type="ECO:0000256" key="5">
    <source>
        <dbReference type="SAM" id="Phobius"/>
    </source>
</evidence>
<feature type="transmembrane region" description="Helical" evidence="5">
    <location>
        <begin position="141"/>
        <end position="166"/>
    </location>
</feature>
<comment type="subcellular location">
    <subcellularLocation>
        <location evidence="1">Membrane</location>
        <topology evidence="1">Multi-pass membrane protein</topology>
    </subcellularLocation>
</comment>
<dbReference type="EMBL" id="LR699120">
    <property type="protein sequence ID" value="VVC77277.1"/>
    <property type="molecule type" value="Genomic_DNA"/>
</dbReference>
<keyword evidence="3 5" id="KW-1133">Transmembrane helix</keyword>
<dbReference type="PANTHER" id="PTHR43220:SF18">
    <property type="entry name" value="TRANSMEMBRANE PROTEIN 41B"/>
    <property type="match status" value="1"/>
</dbReference>
<keyword evidence="2 5" id="KW-0812">Transmembrane</keyword>
<dbReference type="Proteomes" id="UP000324194">
    <property type="component" value="Chromosome 2"/>
</dbReference>
<evidence type="ECO:0000256" key="3">
    <source>
        <dbReference type="ARBA" id="ARBA00022989"/>
    </source>
</evidence>
<evidence type="ECO:0000313" key="7">
    <source>
        <dbReference type="EMBL" id="VVC77277.1"/>
    </source>
</evidence>
<reference evidence="7 8" key="1">
    <citation type="submission" date="2019-08" db="EMBL/GenBank/DDBJ databases">
        <authorList>
            <person name="Guy L."/>
        </authorList>
    </citation>
    <scope>NUCLEOTIDE SEQUENCE [LARGE SCALE GENOMIC DNA]</scope>
    <source>
        <strain evidence="7 8">SGT-108</strain>
    </source>
</reference>
<proteinExistence type="predicted"/>
<evidence type="ECO:0000256" key="2">
    <source>
        <dbReference type="ARBA" id="ARBA00022692"/>
    </source>
</evidence>
<gene>
    <name evidence="7" type="ORF">AQUSIP_26040</name>
</gene>
<keyword evidence="8" id="KW-1185">Reference proteome</keyword>
<dbReference type="GO" id="GO:0005886">
    <property type="term" value="C:plasma membrane"/>
    <property type="evidence" value="ECO:0007669"/>
    <property type="project" value="UniProtKB-ARBA"/>
</dbReference>
<keyword evidence="4 5" id="KW-0472">Membrane</keyword>